<dbReference type="Pfam" id="PF04073">
    <property type="entry name" value="tRNA_edit"/>
    <property type="match status" value="1"/>
</dbReference>
<accession>D8RT34</accession>
<dbReference type="OMA" id="HIDWKLG"/>
<dbReference type="PANTHER" id="PTHR30411:SF4">
    <property type="entry name" value="YBAK_AMINOACYL-TRNA SYNTHETASE-ASSOCIATED DOMAIN-CONTAINING PROTEIN"/>
    <property type="match status" value="1"/>
</dbReference>
<reference evidence="2 3" key="1">
    <citation type="journal article" date="2011" name="Science">
        <title>The Selaginella genome identifies genetic changes associated with the evolution of vascular plants.</title>
        <authorList>
            <person name="Banks J.A."/>
            <person name="Nishiyama T."/>
            <person name="Hasebe M."/>
            <person name="Bowman J.L."/>
            <person name="Gribskov M."/>
            <person name="dePamphilis C."/>
            <person name="Albert V.A."/>
            <person name="Aono N."/>
            <person name="Aoyama T."/>
            <person name="Ambrose B.A."/>
            <person name="Ashton N.W."/>
            <person name="Axtell M.J."/>
            <person name="Barker E."/>
            <person name="Barker M.S."/>
            <person name="Bennetzen J.L."/>
            <person name="Bonawitz N.D."/>
            <person name="Chapple C."/>
            <person name="Cheng C."/>
            <person name="Correa L.G."/>
            <person name="Dacre M."/>
            <person name="DeBarry J."/>
            <person name="Dreyer I."/>
            <person name="Elias M."/>
            <person name="Engstrom E.M."/>
            <person name="Estelle M."/>
            <person name="Feng L."/>
            <person name="Finet C."/>
            <person name="Floyd S.K."/>
            <person name="Frommer W.B."/>
            <person name="Fujita T."/>
            <person name="Gramzow L."/>
            <person name="Gutensohn M."/>
            <person name="Harholt J."/>
            <person name="Hattori M."/>
            <person name="Heyl A."/>
            <person name="Hirai T."/>
            <person name="Hiwatashi Y."/>
            <person name="Ishikawa M."/>
            <person name="Iwata M."/>
            <person name="Karol K.G."/>
            <person name="Koehler B."/>
            <person name="Kolukisaoglu U."/>
            <person name="Kubo M."/>
            <person name="Kurata T."/>
            <person name="Lalonde S."/>
            <person name="Li K."/>
            <person name="Li Y."/>
            <person name="Litt A."/>
            <person name="Lyons E."/>
            <person name="Manning G."/>
            <person name="Maruyama T."/>
            <person name="Michael T.P."/>
            <person name="Mikami K."/>
            <person name="Miyazaki S."/>
            <person name="Morinaga S."/>
            <person name="Murata T."/>
            <person name="Mueller-Roeber B."/>
            <person name="Nelson D.R."/>
            <person name="Obara M."/>
            <person name="Oguri Y."/>
            <person name="Olmstead R.G."/>
            <person name="Onodera N."/>
            <person name="Petersen B.L."/>
            <person name="Pils B."/>
            <person name="Prigge M."/>
            <person name="Rensing S.A."/>
            <person name="Riano-Pachon D.M."/>
            <person name="Roberts A.W."/>
            <person name="Sato Y."/>
            <person name="Scheller H.V."/>
            <person name="Schulz B."/>
            <person name="Schulz C."/>
            <person name="Shakirov E.V."/>
            <person name="Shibagaki N."/>
            <person name="Shinohara N."/>
            <person name="Shippen D.E."/>
            <person name="Soerensen I."/>
            <person name="Sotooka R."/>
            <person name="Sugimoto N."/>
            <person name="Sugita M."/>
            <person name="Sumikawa N."/>
            <person name="Tanurdzic M."/>
            <person name="Theissen G."/>
            <person name="Ulvskov P."/>
            <person name="Wakazuki S."/>
            <person name="Weng J.K."/>
            <person name="Willats W.W."/>
            <person name="Wipf D."/>
            <person name="Wolf P.G."/>
            <person name="Yang L."/>
            <person name="Zimmer A.D."/>
            <person name="Zhu Q."/>
            <person name="Mitros T."/>
            <person name="Hellsten U."/>
            <person name="Loque D."/>
            <person name="Otillar R."/>
            <person name="Salamov A."/>
            <person name="Schmutz J."/>
            <person name="Shapiro H."/>
            <person name="Lindquist E."/>
            <person name="Lucas S."/>
            <person name="Rokhsar D."/>
            <person name="Grigoriev I.V."/>
        </authorList>
    </citation>
    <scope>NUCLEOTIDE SEQUENCE [LARGE SCALE GENOMIC DNA]</scope>
</reference>
<dbReference type="InParanoid" id="D8RT34"/>
<dbReference type="HOGENOM" id="CLU_081957_0_0_1"/>
<dbReference type="Proteomes" id="UP000001514">
    <property type="component" value="Unassembled WGS sequence"/>
</dbReference>
<protein>
    <recommendedName>
        <fullName evidence="1">YbaK/aminoacyl-tRNA synthetase-associated domain-containing protein</fullName>
    </recommendedName>
</protein>
<dbReference type="InterPro" id="IPR007214">
    <property type="entry name" value="YbaK/aa-tRNA-synth-assoc-dom"/>
</dbReference>
<dbReference type="KEGG" id="smo:SELMODRAFT_101071"/>
<dbReference type="Gene3D" id="3.90.960.10">
    <property type="entry name" value="YbaK/aminoacyl-tRNA synthetase-associated domain"/>
    <property type="match status" value="1"/>
</dbReference>
<dbReference type="Gramene" id="EFJ24438">
    <property type="protein sequence ID" value="EFJ24438"/>
    <property type="gene ID" value="SELMODRAFT_101071"/>
</dbReference>
<name>D8RT34_SELML</name>
<evidence type="ECO:0000313" key="3">
    <source>
        <dbReference type="Proteomes" id="UP000001514"/>
    </source>
</evidence>
<keyword evidence="3" id="KW-1185">Reference proteome</keyword>
<organism evidence="3">
    <name type="scientific">Selaginella moellendorffii</name>
    <name type="common">Spikemoss</name>
    <dbReference type="NCBI Taxonomy" id="88036"/>
    <lineage>
        <taxon>Eukaryota</taxon>
        <taxon>Viridiplantae</taxon>
        <taxon>Streptophyta</taxon>
        <taxon>Embryophyta</taxon>
        <taxon>Tracheophyta</taxon>
        <taxon>Lycopodiopsida</taxon>
        <taxon>Selaginellales</taxon>
        <taxon>Selaginellaceae</taxon>
        <taxon>Selaginella</taxon>
    </lineage>
</organism>
<dbReference type="CDD" id="cd04332">
    <property type="entry name" value="YbaK_like"/>
    <property type="match status" value="1"/>
</dbReference>
<feature type="domain" description="YbaK/aminoacyl-tRNA synthetase-associated" evidence="1">
    <location>
        <begin position="72"/>
        <end position="212"/>
    </location>
</feature>
<dbReference type="EMBL" id="GL377589">
    <property type="protein sequence ID" value="EFJ24438.1"/>
    <property type="molecule type" value="Genomic_DNA"/>
</dbReference>
<dbReference type="PANTHER" id="PTHR30411">
    <property type="entry name" value="CYTOPLASMIC PROTEIN"/>
    <property type="match status" value="1"/>
</dbReference>
<dbReference type="AlphaFoldDB" id="D8RT34"/>
<evidence type="ECO:0000313" key="2">
    <source>
        <dbReference type="EMBL" id="EFJ24438.1"/>
    </source>
</evidence>
<dbReference type="GO" id="GO:0106074">
    <property type="term" value="P:aminoacyl-tRNA metabolism involved in translational fidelity"/>
    <property type="evidence" value="ECO:0000318"/>
    <property type="project" value="GO_Central"/>
</dbReference>
<dbReference type="InterPro" id="IPR036754">
    <property type="entry name" value="YbaK/aa-tRNA-synt-asso_dom_sf"/>
</dbReference>
<dbReference type="GO" id="GO:0002161">
    <property type="term" value="F:aminoacyl-tRNA deacylase activity"/>
    <property type="evidence" value="ECO:0000318"/>
    <property type="project" value="GO_Central"/>
</dbReference>
<evidence type="ECO:0000259" key="1">
    <source>
        <dbReference type="Pfam" id="PF04073"/>
    </source>
</evidence>
<dbReference type="SUPFAM" id="SSF55826">
    <property type="entry name" value="YbaK/ProRS associated domain"/>
    <property type="match status" value="1"/>
</dbReference>
<dbReference type="OrthoDB" id="1058301at2759"/>
<dbReference type="FunCoup" id="D8RT34">
    <property type="interactions" value="212"/>
</dbReference>
<proteinExistence type="predicted"/>
<gene>
    <name evidence="2" type="ORF">SELMODRAFT_101071</name>
</gene>
<dbReference type="eggNOG" id="ENOG502QTG1">
    <property type="taxonomic scope" value="Eukaryota"/>
</dbReference>
<sequence length="227" mass="25596">MTREDFPIHEGLKSVSISDAFTTSSDDERAPEQKCNEISKPDVEQKLRGILSNAGVSSFHFKRVPADYYEKTLEERKEVLGAASIDHLCKSMVMVNTQAPSHITDCSDRKNSKYYVIVVQYNARLNAEKVKKFIYDLNEGKIPKKRFNLRLAPEEESQRLSGYEHNAVTPIGMRTDIPVILSDAIANLKPDFFWLGGGDVDLKLGINTQEFIALTKPFVIDCTYSEG</sequence>